<feature type="region of interest" description="Disordered" evidence="1">
    <location>
        <begin position="1"/>
        <end position="23"/>
    </location>
</feature>
<organism evidence="2 3">
    <name type="scientific">Aerosticca soli</name>
    <dbReference type="NCBI Taxonomy" id="2010829"/>
    <lineage>
        <taxon>Bacteria</taxon>
        <taxon>Pseudomonadati</taxon>
        <taxon>Pseudomonadota</taxon>
        <taxon>Gammaproteobacteria</taxon>
        <taxon>Lysobacterales</taxon>
        <taxon>Rhodanobacteraceae</taxon>
        <taxon>Aerosticca</taxon>
    </lineage>
</organism>
<name>A0A2Z6E7Z3_9GAMM</name>
<keyword evidence="3" id="KW-1185">Reference proteome</keyword>
<reference evidence="3" key="1">
    <citation type="submission" date="2018-04" db="EMBL/GenBank/DDBJ databases">
        <authorList>
            <person name="Watanabe M."/>
            <person name="Kojima H."/>
        </authorList>
    </citation>
    <scope>NUCLEOTIDE SEQUENCE [LARGE SCALE GENOMIC DNA]</scope>
    <source>
        <strain evidence="3">Dysh456</strain>
    </source>
</reference>
<dbReference type="KEGG" id="rbd:ALSL_2629"/>
<feature type="region of interest" description="Disordered" evidence="1">
    <location>
        <begin position="37"/>
        <end position="56"/>
    </location>
</feature>
<dbReference type="EMBL" id="AP018560">
    <property type="protein sequence ID" value="BBD81253.1"/>
    <property type="molecule type" value="Genomic_DNA"/>
</dbReference>
<protein>
    <submittedName>
        <fullName evidence="2">Uncharacterized protein</fullName>
    </submittedName>
</protein>
<reference evidence="3" key="2">
    <citation type="submission" date="2018-06" db="EMBL/GenBank/DDBJ databases">
        <title>Genome sequence of Rhodanobacteraceae bacterium strain Dysh456.</title>
        <authorList>
            <person name="Fukui M."/>
        </authorList>
    </citation>
    <scope>NUCLEOTIDE SEQUENCE [LARGE SCALE GENOMIC DNA]</scope>
    <source>
        <strain evidence="3">Dysh456</strain>
    </source>
</reference>
<gene>
    <name evidence="2" type="ORF">ALSL_2629</name>
</gene>
<accession>A0A2Z6E7Z3</accession>
<evidence type="ECO:0000313" key="2">
    <source>
        <dbReference type="EMBL" id="BBD81253.1"/>
    </source>
</evidence>
<evidence type="ECO:0000256" key="1">
    <source>
        <dbReference type="SAM" id="MobiDB-lite"/>
    </source>
</evidence>
<proteinExistence type="predicted"/>
<dbReference type="AlphaFoldDB" id="A0A2Z6E7Z3"/>
<dbReference type="Proteomes" id="UP000270530">
    <property type="component" value="Chromosome"/>
</dbReference>
<sequence>MGFLTFGIGHGQTSRGAVIEPKDGMEGASVAPVCAQWGPGVPTAAGGESSIRRAAA</sequence>
<evidence type="ECO:0000313" key="3">
    <source>
        <dbReference type="Proteomes" id="UP000270530"/>
    </source>
</evidence>